<dbReference type="InterPro" id="IPR025138">
    <property type="entry name" value="DUF4072"/>
</dbReference>
<evidence type="ECO:0000256" key="2">
    <source>
        <dbReference type="ARBA" id="ARBA00005135"/>
    </source>
</evidence>
<dbReference type="InterPro" id="IPR004469">
    <property type="entry name" value="PSP"/>
</dbReference>
<protein>
    <recommendedName>
        <fullName evidence="5">Phosphoserine phosphatase</fullName>
        <ecNumber evidence="4">3.1.3.3</ecNumber>
    </recommendedName>
    <alternativeName>
        <fullName evidence="11">O-phosphoserine phosphohydrolase</fullName>
    </alternativeName>
</protein>
<reference evidence="16 17" key="1">
    <citation type="submission" date="2019-03" db="EMBL/GenBank/DDBJ databases">
        <title>Genomic Encyclopedia of Type Strains, Phase IV (KMG-IV): sequencing the most valuable type-strain genomes for metagenomic binning, comparative biology and taxonomic classification.</title>
        <authorList>
            <person name="Goeker M."/>
        </authorList>
    </citation>
    <scope>NUCLEOTIDE SEQUENCE [LARGE SCALE GENOMIC DNA]</scope>
    <source>
        <strain evidence="16 17">DSM 12121</strain>
    </source>
</reference>
<keyword evidence="10" id="KW-0718">Serine biosynthesis</keyword>
<dbReference type="InterPro" id="IPR036412">
    <property type="entry name" value="HAD-like_sf"/>
</dbReference>
<dbReference type="GO" id="GO:0000287">
    <property type="term" value="F:magnesium ion binding"/>
    <property type="evidence" value="ECO:0007669"/>
    <property type="project" value="TreeGrafter"/>
</dbReference>
<accession>A0A4V3BL66</accession>
<dbReference type="PANTHER" id="PTHR43344:SF2">
    <property type="entry name" value="PHOSPHOSERINE PHOSPHATASE"/>
    <property type="match status" value="1"/>
</dbReference>
<evidence type="ECO:0000313" key="16">
    <source>
        <dbReference type="EMBL" id="TDN45512.1"/>
    </source>
</evidence>
<dbReference type="NCBIfam" id="TIGR00338">
    <property type="entry name" value="serB"/>
    <property type="match status" value="1"/>
</dbReference>
<evidence type="ECO:0000256" key="1">
    <source>
        <dbReference type="ARBA" id="ARBA00001946"/>
    </source>
</evidence>
<dbReference type="UniPathway" id="UPA00135">
    <property type="reaction ID" value="UER00198"/>
</dbReference>
<keyword evidence="17" id="KW-1185">Reference proteome</keyword>
<dbReference type="OrthoDB" id="9792539at2"/>
<name>A0A4V3BL66_9RHOO</name>
<dbReference type="PANTHER" id="PTHR43344">
    <property type="entry name" value="PHOSPHOSERINE PHOSPHATASE"/>
    <property type="match status" value="1"/>
</dbReference>
<dbReference type="InterPro" id="IPR050582">
    <property type="entry name" value="HAD-like_SerB"/>
</dbReference>
<evidence type="ECO:0000256" key="12">
    <source>
        <dbReference type="ARBA" id="ARBA00048138"/>
    </source>
</evidence>
<feature type="active site" description="Proton donor" evidence="14">
    <location>
        <position position="77"/>
    </location>
</feature>
<dbReference type="GO" id="GO:0005737">
    <property type="term" value="C:cytoplasm"/>
    <property type="evidence" value="ECO:0007669"/>
    <property type="project" value="TreeGrafter"/>
</dbReference>
<dbReference type="CDD" id="cd07500">
    <property type="entry name" value="HAD_PSP"/>
    <property type="match status" value="1"/>
</dbReference>
<dbReference type="SUPFAM" id="SSF56784">
    <property type="entry name" value="HAD-like"/>
    <property type="match status" value="1"/>
</dbReference>
<evidence type="ECO:0000256" key="3">
    <source>
        <dbReference type="ARBA" id="ARBA00009184"/>
    </source>
</evidence>
<dbReference type="Gene3D" id="3.40.50.1000">
    <property type="entry name" value="HAD superfamily/HAD-like"/>
    <property type="match status" value="1"/>
</dbReference>
<dbReference type="PRINTS" id="PR00119">
    <property type="entry name" value="CATATPASE"/>
</dbReference>
<proteinExistence type="inferred from homology"/>
<comment type="catalytic activity">
    <reaction evidence="13">
        <text>O-phospho-D-serine + H2O = D-serine + phosphate</text>
        <dbReference type="Rhea" id="RHEA:24873"/>
        <dbReference type="ChEBI" id="CHEBI:15377"/>
        <dbReference type="ChEBI" id="CHEBI:35247"/>
        <dbReference type="ChEBI" id="CHEBI:43474"/>
        <dbReference type="ChEBI" id="CHEBI:58680"/>
        <dbReference type="EC" id="3.1.3.3"/>
    </reaction>
</comment>
<feature type="domain" description="DUF4072" evidence="15">
    <location>
        <begin position="3"/>
        <end position="44"/>
    </location>
</feature>
<dbReference type="RefSeq" id="WP_133594887.1">
    <property type="nucleotide sequence ID" value="NZ_SNVV01000030.1"/>
</dbReference>
<comment type="catalytic activity">
    <reaction evidence="12">
        <text>O-phospho-L-serine + H2O = L-serine + phosphate</text>
        <dbReference type="Rhea" id="RHEA:21208"/>
        <dbReference type="ChEBI" id="CHEBI:15377"/>
        <dbReference type="ChEBI" id="CHEBI:33384"/>
        <dbReference type="ChEBI" id="CHEBI:43474"/>
        <dbReference type="ChEBI" id="CHEBI:57524"/>
        <dbReference type="EC" id="3.1.3.3"/>
    </reaction>
</comment>
<evidence type="ECO:0000256" key="9">
    <source>
        <dbReference type="ARBA" id="ARBA00022842"/>
    </source>
</evidence>
<dbReference type="GO" id="GO:0036424">
    <property type="term" value="F:L-phosphoserine phosphatase activity"/>
    <property type="evidence" value="ECO:0007669"/>
    <property type="project" value="InterPro"/>
</dbReference>
<dbReference type="InterPro" id="IPR023214">
    <property type="entry name" value="HAD_sf"/>
</dbReference>
<evidence type="ECO:0000259" key="15">
    <source>
        <dbReference type="Pfam" id="PF13284"/>
    </source>
</evidence>
<evidence type="ECO:0000256" key="13">
    <source>
        <dbReference type="ARBA" id="ARBA00048523"/>
    </source>
</evidence>
<evidence type="ECO:0000256" key="7">
    <source>
        <dbReference type="ARBA" id="ARBA00022723"/>
    </source>
</evidence>
<dbReference type="SFLD" id="SFLDF00029">
    <property type="entry name" value="phosphoserine_phosphatase"/>
    <property type="match status" value="1"/>
</dbReference>
<evidence type="ECO:0000256" key="4">
    <source>
        <dbReference type="ARBA" id="ARBA00012640"/>
    </source>
</evidence>
<dbReference type="SFLD" id="SFLDG01136">
    <property type="entry name" value="C1.6:_Phosphoserine_Phosphatas"/>
    <property type="match status" value="1"/>
</dbReference>
<dbReference type="EMBL" id="SNVV01000030">
    <property type="protein sequence ID" value="TDN45512.1"/>
    <property type="molecule type" value="Genomic_DNA"/>
</dbReference>
<dbReference type="Proteomes" id="UP000295129">
    <property type="component" value="Unassembled WGS sequence"/>
</dbReference>
<evidence type="ECO:0000256" key="10">
    <source>
        <dbReference type="ARBA" id="ARBA00023299"/>
    </source>
</evidence>
<evidence type="ECO:0000313" key="17">
    <source>
        <dbReference type="Proteomes" id="UP000295129"/>
    </source>
</evidence>
<comment type="similarity">
    <text evidence="3">Belongs to the HAD-like hydrolase superfamily. SerB family.</text>
</comment>
<dbReference type="Pfam" id="PF12710">
    <property type="entry name" value="HAD"/>
    <property type="match status" value="1"/>
</dbReference>
<feature type="active site" description="Nucleophile" evidence="14">
    <location>
        <position position="75"/>
    </location>
</feature>
<sequence length="277" mass="30061">MNLVAQGEDIDNLALKTLAKLVRASAIEQITPSAFRLLGADPATDIAPHCRAHDIDWAWVPPGRRLTDMGLFVTDMDSTLINIECIDEIADMQGLKQEVAAITESAMRGEIDFRESLNRRVALLAGLPESALGRVYEERLQLNPGAEVLMRGLRDAGVRTVLVSGGFTYFTERLQQRLGFDYAYANQLEVLDGRLTGKVTGPVVDGEAKAAHLRRIRDELGLPPQQVIAAGDGANDKPMLEAAGVGIAYHAKPVLREAADYRLDFVGLDGILALFAG</sequence>
<evidence type="ECO:0000256" key="6">
    <source>
        <dbReference type="ARBA" id="ARBA00022605"/>
    </source>
</evidence>
<evidence type="ECO:0000256" key="8">
    <source>
        <dbReference type="ARBA" id="ARBA00022801"/>
    </source>
</evidence>
<comment type="caution">
    <text evidence="16">The sequence shown here is derived from an EMBL/GenBank/DDBJ whole genome shotgun (WGS) entry which is preliminary data.</text>
</comment>
<gene>
    <name evidence="16" type="ORF">C7389_13022</name>
</gene>
<evidence type="ECO:0000256" key="11">
    <source>
        <dbReference type="ARBA" id="ARBA00031693"/>
    </source>
</evidence>
<comment type="cofactor">
    <cofactor evidence="1">
        <name>Mg(2+)</name>
        <dbReference type="ChEBI" id="CHEBI:18420"/>
    </cofactor>
</comment>
<keyword evidence="7" id="KW-0479">Metal-binding</keyword>
<dbReference type="SFLD" id="SFLDG01137">
    <property type="entry name" value="C1.6.1:_Phosphoserine_Phosphat"/>
    <property type="match status" value="1"/>
</dbReference>
<dbReference type="Pfam" id="PF13284">
    <property type="entry name" value="DUF4072"/>
    <property type="match status" value="1"/>
</dbReference>
<evidence type="ECO:0000256" key="5">
    <source>
        <dbReference type="ARBA" id="ARBA00015196"/>
    </source>
</evidence>
<evidence type="ECO:0000256" key="14">
    <source>
        <dbReference type="PIRSR" id="PIRSR604469-1"/>
    </source>
</evidence>
<dbReference type="AlphaFoldDB" id="A0A4V3BL66"/>
<keyword evidence="6" id="KW-0028">Amino-acid biosynthesis</keyword>
<comment type="pathway">
    <text evidence="2">Amino-acid biosynthesis; L-serine biosynthesis; L-serine from 3-phospho-D-glycerate: step 3/3.</text>
</comment>
<dbReference type="EC" id="3.1.3.3" evidence="4"/>
<dbReference type="SFLD" id="SFLDS00003">
    <property type="entry name" value="Haloacid_Dehalogenase"/>
    <property type="match status" value="1"/>
</dbReference>
<dbReference type="GO" id="GO:0006564">
    <property type="term" value="P:L-serine biosynthetic process"/>
    <property type="evidence" value="ECO:0007669"/>
    <property type="project" value="UniProtKB-KW"/>
</dbReference>
<dbReference type="NCBIfam" id="TIGR01488">
    <property type="entry name" value="HAD-SF-IB"/>
    <property type="match status" value="1"/>
</dbReference>
<keyword evidence="8" id="KW-0378">Hydrolase</keyword>
<organism evidence="16 17">
    <name type="scientific">Azoarcus indigens</name>
    <dbReference type="NCBI Taxonomy" id="29545"/>
    <lineage>
        <taxon>Bacteria</taxon>
        <taxon>Pseudomonadati</taxon>
        <taxon>Pseudomonadota</taxon>
        <taxon>Betaproteobacteria</taxon>
        <taxon>Rhodocyclales</taxon>
        <taxon>Zoogloeaceae</taxon>
        <taxon>Azoarcus</taxon>
    </lineage>
</organism>
<keyword evidence="9" id="KW-0460">Magnesium</keyword>